<reference evidence="1" key="1">
    <citation type="submission" date="2021-05" db="EMBL/GenBank/DDBJ databases">
        <authorList>
            <person name="Scholz U."/>
            <person name="Mascher M."/>
            <person name="Fiebig A."/>
        </authorList>
    </citation>
    <scope>NUCLEOTIDE SEQUENCE [LARGE SCALE GENOMIC DNA]</scope>
</reference>
<organism evidence="1 2">
    <name type="scientific">Avena sativa</name>
    <name type="common">Oat</name>
    <dbReference type="NCBI Taxonomy" id="4498"/>
    <lineage>
        <taxon>Eukaryota</taxon>
        <taxon>Viridiplantae</taxon>
        <taxon>Streptophyta</taxon>
        <taxon>Embryophyta</taxon>
        <taxon>Tracheophyta</taxon>
        <taxon>Spermatophyta</taxon>
        <taxon>Magnoliopsida</taxon>
        <taxon>Liliopsida</taxon>
        <taxon>Poales</taxon>
        <taxon>Poaceae</taxon>
        <taxon>BOP clade</taxon>
        <taxon>Pooideae</taxon>
        <taxon>Poodae</taxon>
        <taxon>Poeae</taxon>
        <taxon>Poeae Chloroplast Group 1 (Aveneae type)</taxon>
        <taxon>Aveninae</taxon>
        <taxon>Avena</taxon>
    </lineage>
</organism>
<evidence type="ECO:0000313" key="1">
    <source>
        <dbReference type="EnsemblPlants" id="AVESA.00010b.r2.4AG0621330.1.CDS.1"/>
    </source>
</evidence>
<sequence>MVREGQRGGSGRKQIDTFKPIPDMKARQSAFSKRRDTLFRAAGVLATITGAQVAVVVLPASARGGEYAFGSPSVDAVLQRLPSSSSTGGNGALPIAEEEEDAAAKVSALRQELEDVKGLVTAEGARIKAVEAGVKRAKVAAGTNKWWEADVSKLGAAELPDFEAALRQIRDAAQRMIPGQNNDA</sequence>
<dbReference type="EnsemblPlants" id="AVESA.00010b.r2.4AG0621330.1">
    <property type="protein sequence ID" value="AVESA.00010b.r2.4AG0621330.1.CDS.1"/>
    <property type="gene ID" value="AVESA.00010b.r2.4AG0621330"/>
</dbReference>
<protein>
    <submittedName>
        <fullName evidence="1">Uncharacterized protein</fullName>
    </submittedName>
</protein>
<accession>A0ACD5WEQ0</accession>
<name>A0ACD5WEQ0_AVESA</name>
<proteinExistence type="predicted"/>
<dbReference type="Proteomes" id="UP001732700">
    <property type="component" value="Chromosome 4A"/>
</dbReference>
<evidence type="ECO:0000313" key="2">
    <source>
        <dbReference type="Proteomes" id="UP001732700"/>
    </source>
</evidence>
<keyword evidence="2" id="KW-1185">Reference proteome</keyword>
<reference evidence="1" key="2">
    <citation type="submission" date="2025-09" db="UniProtKB">
        <authorList>
            <consortium name="EnsemblPlants"/>
        </authorList>
    </citation>
    <scope>IDENTIFICATION</scope>
</reference>